<dbReference type="Pfam" id="PF00378">
    <property type="entry name" value="ECH_1"/>
    <property type="match status" value="1"/>
</dbReference>
<dbReference type="EMBL" id="CAESGF010000040">
    <property type="protein sequence ID" value="CAB4365668.1"/>
    <property type="molecule type" value="Genomic_DNA"/>
</dbReference>
<evidence type="ECO:0000256" key="1">
    <source>
        <dbReference type="ARBA" id="ARBA00005254"/>
    </source>
</evidence>
<protein>
    <submittedName>
        <fullName evidence="3">Unannotated protein</fullName>
    </submittedName>
</protein>
<evidence type="ECO:0000313" key="5">
    <source>
        <dbReference type="EMBL" id="CAB4815170.1"/>
    </source>
</evidence>
<dbReference type="InterPro" id="IPR018376">
    <property type="entry name" value="Enoyl-CoA_hyd/isom_CS"/>
</dbReference>
<dbReference type="EMBL" id="CAEZYF010000030">
    <property type="protein sequence ID" value="CAB4743948.1"/>
    <property type="molecule type" value="Genomic_DNA"/>
</dbReference>
<dbReference type="InterPro" id="IPR001753">
    <property type="entry name" value="Enoyl-CoA_hydra/iso"/>
</dbReference>
<dbReference type="InterPro" id="IPR029045">
    <property type="entry name" value="ClpP/crotonase-like_dom_sf"/>
</dbReference>
<evidence type="ECO:0000313" key="8">
    <source>
        <dbReference type="EMBL" id="CAB4995165.1"/>
    </source>
</evidence>
<dbReference type="CDD" id="cd06558">
    <property type="entry name" value="crotonase-like"/>
    <property type="match status" value="1"/>
</dbReference>
<gene>
    <name evidence="4" type="ORF">UFOPK2656_03104</name>
    <name evidence="5" type="ORF">UFOPK3099_01013</name>
    <name evidence="6" type="ORF">UFOPK3267_01004</name>
    <name evidence="7" type="ORF">UFOPK3651_03410</name>
    <name evidence="8" type="ORF">UFOPK3931_01747</name>
    <name evidence="3" type="ORF">UFOPK4189_03410</name>
</gene>
<dbReference type="EMBL" id="CAFBOL010000045">
    <property type="protein sequence ID" value="CAB4995165.1"/>
    <property type="molecule type" value="Genomic_DNA"/>
</dbReference>
<organism evidence="3">
    <name type="scientific">freshwater metagenome</name>
    <dbReference type="NCBI Taxonomy" id="449393"/>
    <lineage>
        <taxon>unclassified sequences</taxon>
        <taxon>metagenomes</taxon>
        <taxon>ecological metagenomes</taxon>
    </lineage>
</organism>
<dbReference type="InterPro" id="IPR014748">
    <property type="entry name" value="Enoyl-CoA_hydra_C"/>
</dbReference>
<dbReference type="FunFam" id="3.90.226.10:FF:000009">
    <property type="entry name" value="Carnitinyl-CoA dehydratase"/>
    <property type="match status" value="1"/>
</dbReference>
<dbReference type="PROSITE" id="PS00166">
    <property type="entry name" value="ENOYL_COA_HYDRATASE"/>
    <property type="match status" value="1"/>
</dbReference>
<evidence type="ECO:0000313" key="3">
    <source>
        <dbReference type="EMBL" id="CAB4365668.1"/>
    </source>
</evidence>
<name>A0A6J6ABT0_9ZZZZ</name>
<evidence type="ECO:0000256" key="2">
    <source>
        <dbReference type="ARBA" id="ARBA00023239"/>
    </source>
</evidence>
<dbReference type="GO" id="GO:0006635">
    <property type="term" value="P:fatty acid beta-oxidation"/>
    <property type="evidence" value="ECO:0007669"/>
    <property type="project" value="TreeGrafter"/>
</dbReference>
<evidence type="ECO:0000313" key="4">
    <source>
        <dbReference type="EMBL" id="CAB4743948.1"/>
    </source>
</evidence>
<comment type="similarity">
    <text evidence="1">Belongs to the enoyl-CoA hydratase/isomerase family.</text>
</comment>
<reference evidence="3" key="1">
    <citation type="submission" date="2020-05" db="EMBL/GenBank/DDBJ databases">
        <authorList>
            <person name="Chiriac C."/>
            <person name="Salcher M."/>
            <person name="Ghai R."/>
            <person name="Kavagutti S V."/>
        </authorList>
    </citation>
    <scope>NUCLEOTIDE SEQUENCE</scope>
</reference>
<dbReference type="Gene3D" id="1.10.12.10">
    <property type="entry name" value="Lyase 2-enoyl-coa Hydratase, Chain A, domain 2"/>
    <property type="match status" value="1"/>
</dbReference>
<dbReference type="EMBL" id="CAFAAV010000061">
    <property type="protein sequence ID" value="CAB4815170.1"/>
    <property type="molecule type" value="Genomic_DNA"/>
</dbReference>
<dbReference type="Gene3D" id="3.90.226.10">
    <property type="entry name" value="2-enoyl-CoA Hydratase, Chain A, domain 1"/>
    <property type="match status" value="1"/>
</dbReference>
<dbReference type="FunFam" id="1.10.12.10:FF:000001">
    <property type="entry name" value="Probable enoyl-CoA hydratase, mitochondrial"/>
    <property type="match status" value="1"/>
</dbReference>
<dbReference type="SUPFAM" id="SSF52096">
    <property type="entry name" value="ClpP/crotonase"/>
    <property type="match status" value="1"/>
</dbReference>
<dbReference type="AlphaFoldDB" id="A0A6J6ABT0"/>
<accession>A0A6J6ABT0</accession>
<dbReference type="EMBL" id="CAFBMT010000042">
    <property type="protein sequence ID" value="CAB4959442.1"/>
    <property type="molecule type" value="Genomic_DNA"/>
</dbReference>
<sequence>MTTDMTSVLRFERRERVALLVIDRPARLNAIGSDTVAELHQHLDVIEADPELRAIVITGEGRAFSAGADISELDTLQNGADFGRFVKGLTDAYDRLEASPVPSIAAINGMAFGGGCELALACDLRLAAPGARLGVPEIKLGLLPAAGGSQRLTRMLPTAIAKHMLMTGAPIDAAAALQFGLINSVHDDVLAAALELAASLAEGPPAALAAAKRLVHEGVELPFAAGIALERQIVSALFDTADRTEGLTAFREKRQPKFEGK</sequence>
<evidence type="ECO:0000313" key="6">
    <source>
        <dbReference type="EMBL" id="CAB4849821.1"/>
    </source>
</evidence>
<evidence type="ECO:0000313" key="7">
    <source>
        <dbReference type="EMBL" id="CAB4959442.1"/>
    </source>
</evidence>
<dbReference type="PANTHER" id="PTHR11941:SF54">
    <property type="entry name" value="ENOYL-COA HYDRATASE, MITOCHONDRIAL"/>
    <property type="match status" value="1"/>
</dbReference>
<dbReference type="PANTHER" id="PTHR11941">
    <property type="entry name" value="ENOYL-COA HYDRATASE-RELATED"/>
    <property type="match status" value="1"/>
</dbReference>
<dbReference type="GO" id="GO:0016836">
    <property type="term" value="F:hydro-lyase activity"/>
    <property type="evidence" value="ECO:0007669"/>
    <property type="project" value="UniProtKB-ARBA"/>
</dbReference>
<dbReference type="EMBL" id="CAFBIY010000043">
    <property type="protein sequence ID" value="CAB4849821.1"/>
    <property type="molecule type" value="Genomic_DNA"/>
</dbReference>
<proteinExistence type="inferred from homology"/>
<keyword evidence="2" id="KW-0456">Lyase</keyword>